<dbReference type="AlphaFoldDB" id="A0A6L5YPN9"/>
<dbReference type="PANTHER" id="PTHR40061:SF1">
    <property type="entry name" value="SPORULATION PROTEIN YLMC-RELATED"/>
    <property type="match status" value="1"/>
</dbReference>
<sequence>MRYSELCDKEVVNVNDCRCFGTVRDIDFDPKCGEINALIVPGPPKYFGCLCHDFEFWIPWCKIVKIGPDIILVELDEKEMKKKL</sequence>
<protein>
    <submittedName>
        <fullName evidence="2">YlmC/YmxH family sporulation protein</fullName>
    </submittedName>
</protein>
<dbReference type="Proteomes" id="UP000474024">
    <property type="component" value="Unassembled WGS sequence"/>
</dbReference>
<gene>
    <name evidence="2" type="ORF">FYJ75_04295</name>
</gene>
<name>A0A6L5YPN9_9FIRM</name>
<reference evidence="2 3" key="1">
    <citation type="submission" date="2019-08" db="EMBL/GenBank/DDBJ databases">
        <title>In-depth cultivation of the pig gut microbiome towards novel bacterial diversity and tailored functional studies.</title>
        <authorList>
            <person name="Wylensek D."/>
            <person name="Hitch T.C.A."/>
            <person name="Clavel T."/>
        </authorList>
    </citation>
    <scope>NUCLEOTIDE SEQUENCE [LARGE SCALE GENOMIC DNA]</scope>
    <source>
        <strain evidence="2 3">MUC/MUC-530-WT-4D</strain>
    </source>
</reference>
<feature type="domain" description="PRC-barrel" evidence="1">
    <location>
        <begin position="1"/>
        <end position="79"/>
    </location>
</feature>
<dbReference type="InterPro" id="IPR027275">
    <property type="entry name" value="PRC-brl_dom"/>
</dbReference>
<dbReference type="EMBL" id="VUNI01000005">
    <property type="protein sequence ID" value="MST74258.1"/>
    <property type="molecule type" value="Genomic_DNA"/>
</dbReference>
<dbReference type="NCBIfam" id="TIGR02888">
    <property type="entry name" value="spore_YlmC_YmxH"/>
    <property type="match status" value="1"/>
</dbReference>
<dbReference type="RefSeq" id="WP_154429198.1">
    <property type="nucleotide sequence ID" value="NZ_VUNI01000005.1"/>
</dbReference>
<keyword evidence="3" id="KW-1185">Reference proteome</keyword>
<dbReference type="SUPFAM" id="SSF50346">
    <property type="entry name" value="PRC-barrel domain"/>
    <property type="match status" value="1"/>
</dbReference>
<comment type="caution">
    <text evidence="2">The sequence shown here is derived from an EMBL/GenBank/DDBJ whole genome shotgun (WGS) entry which is preliminary data.</text>
</comment>
<dbReference type="PANTHER" id="PTHR40061">
    <property type="entry name" value="SPORULATION PROTEIN YLMC-RELATED"/>
    <property type="match status" value="1"/>
</dbReference>
<dbReference type="Gene3D" id="2.30.30.240">
    <property type="entry name" value="PRC-barrel domain"/>
    <property type="match status" value="1"/>
</dbReference>
<organism evidence="2 3">
    <name type="scientific">Roseburia porci</name>
    <dbReference type="NCBI Taxonomy" id="2605790"/>
    <lineage>
        <taxon>Bacteria</taxon>
        <taxon>Bacillati</taxon>
        <taxon>Bacillota</taxon>
        <taxon>Clostridia</taxon>
        <taxon>Lachnospirales</taxon>
        <taxon>Lachnospiraceae</taxon>
        <taxon>Roseburia</taxon>
    </lineage>
</organism>
<accession>A0A6L5YPN9</accession>
<evidence type="ECO:0000313" key="3">
    <source>
        <dbReference type="Proteomes" id="UP000474024"/>
    </source>
</evidence>
<dbReference type="InterPro" id="IPR014238">
    <property type="entry name" value="Spore_YlmC/YmxH"/>
</dbReference>
<proteinExistence type="predicted"/>
<evidence type="ECO:0000259" key="1">
    <source>
        <dbReference type="Pfam" id="PF05239"/>
    </source>
</evidence>
<dbReference type="Pfam" id="PF05239">
    <property type="entry name" value="PRC"/>
    <property type="match status" value="1"/>
</dbReference>
<evidence type="ECO:0000313" key="2">
    <source>
        <dbReference type="EMBL" id="MST74258.1"/>
    </source>
</evidence>
<dbReference type="InterPro" id="IPR011033">
    <property type="entry name" value="PRC_barrel-like_sf"/>
</dbReference>